<dbReference type="EMBL" id="JTDY01000839">
    <property type="protein sequence ID" value="KOB75710.1"/>
    <property type="molecule type" value="Genomic_DNA"/>
</dbReference>
<dbReference type="Gene3D" id="1.20.5.170">
    <property type="match status" value="1"/>
</dbReference>
<dbReference type="FunFam" id="1.20.58.60:FF:000006">
    <property type="entry name" value="Spectrin alpha chain, non-erythrocytic 1"/>
    <property type="match status" value="1"/>
</dbReference>
<dbReference type="Proteomes" id="UP000037510">
    <property type="component" value="Unassembled WGS sequence"/>
</dbReference>
<dbReference type="CDD" id="cd00176">
    <property type="entry name" value="SPEC"/>
    <property type="match status" value="3"/>
</dbReference>
<dbReference type="Gene3D" id="1.20.58.60">
    <property type="match status" value="7"/>
</dbReference>
<dbReference type="InterPro" id="IPR018159">
    <property type="entry name" value="Spectrin/alpha-actinin"/>
</dbReference>
<dbReference type="AlphaFoldDB" id="A0A0L7LJW6"/>
<dbReference type="PANTHER" id="PTHR11915">
    <property type="entry name" value="SPECTRIN/FILAMIN RELATED CYTOSKELETAL PROTEIN"/>
    <property type="match status" value="1"/>
</dbReference>
<organism evidence="3 4">
    <name type="scientific">Operophtera brumata</name>
    <name type="common">Winter moth</name>
    <name type="synonym">Phalaena brumata</name>
    <dbReference type="NCBI Taxonomy" id="104452"/>
    <lineage>
        <taxon>Eukaryota</taxon>
        <taxon>Metazoa</taxon>
        <taxon>Ecdysozoa</taxon>
        <taxon>Arthropoda</taxon>
        <taxon>Hexapoda</taxon>
        <taxon>Insecta</taxon>
        <taxon>Pterygota</taxon>
        <taxon>Neoptera</taxon>
        <taxon>Endopterygota</taxon>
        <taxon>Lepidoptera</taxon>
        <taxon>Glossata</taxon>
        <taxon>Ditrysia</taxon>
        <taxon>Geometroidea</taxon>
        <taxon>Geometridae</taxon>
        <taxon>Larentiinae</taxon>
        <taxon>Operophtera</taxon>
    </lineage>
</organism>
<dbReference type="GO" id="GO:0005737">
    <property type="term" value="C:cytoplasm"/>
    <property type="evidence" value="ECO:0007669"/>
    <property type="project" value="UniProtKB-ARBA"/>
</dbReference>
<dbReference type="Pfam" id="PF00435">
    <property type="entry name" value="Spectrin"/>
    <property type="match status" value="5"/>
</dbReference>
<evidence type="ECO:0000313" key="3">
    <source>
        <dbReference type="EMBL" id="KOB75710.1"/>
    </source>
</evidence>
<evidence type="ECO:0000313" key="4">
    <source>
        <dbReference type="Proteomes" id="UP000037510"/>
    </source>
</evidence>
<dbReference type="InterPro" id="IPR002017">
    <property type="entry name" value="Spectrin_repeat"/>
</dbReference>
<proteinExistence type="predicted"/>
<evidence type="ECO:0000256" key="2">
    <source>
        <dbReference type="SAM" id="Coils"/>
    </source>
</evidence>
<gene>
    <name evidence="3" type="ORF">OBRU01_05972</name>
</gene>
<feature type="non-terminal residue" evidence="3">
    <location>
        <position position="750"/>
    </location>
</feature>
<keyword evidence="2" id="KW-0175">Coiled coil</keyword>
<sequence>MEQILPPKEVKILETAEDIQERREQVLNRYEDFKQEARAKREKLEDSRRFQYFKRDADELESWIQEKLQAASDESYKDPTNLQAKIQKHQAFEAEVAAHSNAIVVLDNTGSEMISAGHFASETIRRRLDELHRLWELLLSRLAEKGMKLQQALVLVQFLRHCDEVMFWIHDKETFVSADEFGSDLEHVEVLQRKFDEFQKDMAAQEYRVTEVNQLAERLELNEAWQRLRQMALMRQERLFGAHEIQRFNRDADETIAWISEKDVRKHEGVERDLAALEDKVATLDGEAARLAAIHADHAPTIHSKQDEITKAWQKLVQKAQERRGELESAHALHRFLADYRDLVSWVCDMRALIAADDLAKDVPGAEALLERHQEHKGEMDARSDVIRACAAGGEALLDSGHRASSEVSTALATLERETSALHALWDQRRAFLANEDVGDSLDSVEALLKKHEDFEKSLAAQEEKIKALDEFASKLIEGQHYAADDLLERRAALLEKSNQRRILLEDAYKYQHSCHDKLYALSPGWINEKLKFATDDSYLDPTNLNGKVQKHQNFEQELQANKPRVDEIFTSSSRLLDQEHFAQREYPSPLFYQSCRPTSRVSTRSTPPAAACLTRSTSHSANKPRVDEIFTSSSRLLDQEHFAQRECPSPLFEQSCRPTSRVSTRSSPPAAACLTRSTSYSLAVASETKGSKLQEAAQQQQYNRAVEDIELWLSEDLTSVQNLQKKHALLEADVGSHAERIDAIRTQAE</sequence>
<dbReference type="SMART" id="SM00150">
    <property type="entry name" value="SPEC"/>
    <property type="match status" value="6"/>
</dbReference>
<reference evidence="3 4" key="1">
    <citation type="journal article" date="2015" name="Genome Biol. Evol.">
        <title>The genome of winter moth (Operophtera brumata) provides a genomic perspective on sexual dimorphism and phenology.</title>
        <authorList>
            <person name="Derks M.F."/>
            <person name="Smit S."/>
            <person name="Salis L."/>
            <person name="Schijlen E."/>
            <person name="Bossers A."/>
            <person name="Mateman C."/>
            <person name="Pijl A.S."/>
            <person name="de Ridder D."/>
            <person name="Groenen M.A."/>
            <person name="Visser M.E."/>
            <person name="Megens H.J."/>
        </authorList>
    </citation>
    <scope>NUCLEOTIDE SEQUENCE [LARGE SCALE GENOMIC DNA]</scope>
    <source>
        <strain evidence="3">WM2013NL</strain>
        <tissue evidence="3">Head and thorax</tissue>
    </source>
</reference>
<protein>
    <submittedName>
        <fullName evidence="3">Alpha Spectrin</fullName>
    </submittedName>
</protein>
<keyword evidence="1" id="KW-0677">Repeat</keyword>
<dbReference type="STRING" id="104452.A0A0L7LJW6"/>
<comment type="caution">
    <text evidence="3">The sequence shown here is derived from an EMBL/GenBank/DDBJ whole genome shotgun (WGS) entry which is preliminary data.</text>
</comment>
<dbReference type="SUPFAM" id="SSF46966">
    <property type="entry name" value="Spectrin repeat"/>
    <property type="match status" value="6"/>
</dbReference>
<keyword evidence="4" id="KW-1185">Reference proteome</keyword>
<accession>A0A0L7LJW6</accession>
<feature type="coiled-coil region" evidence="2">
    <location>
        <begin position="16"/>
        <end position="47"/>
    </location>
</feature>
<evidence type="ECO:0000256" key="1">
    <source>
        <dbReference type="ARBA" id="ARBA00022737"/>
    </source>
</evidence>
<dbReference type="FunFam" id="1.20.58.60:FF:000013">
    <property type="entry name" value="Spectrin alpha chain, non-erythrocytic 1"/>
    <property type="match status" value="1"/>
</dbReference>
<name>A0A0L7LJW6_OPEBR</name>